<feature type="domain" description="Peptidase M16 C-terminal" evidence="2">
    <location>
        <begin position="184"/>
        <end position="364"/>
    </location>
</feature>
<dbReference type="InterPro" id="IPR007863">
    <property type="entry name" value="Peptidase_M16_C"/>
</dbReference>
<dbReference type="OrthoDB" id="9811314at2"/>
<accession>R1CG09</accession>
<proteinExistence type="predicted"/>
<dbReference type="PANTHER" id="PTHR11851:SF134">
    <property type="entry name" value="ZINC-DEPENDENT PROTEASE"/>
    <property type="match status" value="1"/>
</dbReference>
<dbReference type="SUPFAM" id="SSF63411">
    <property type="entry name" value="LuxS/MPP-like metallohydrolase"/>
    <property type="match status" value="2"/>
</dbReference>
<name>R1CG09_9FIRM</name>
<dbReference type="NCBIfam" id="NF047421">
    <property type="entry name" value="YfmH_fam"/>
    <property type="match status" value="1"/>
</dbReference>
<dbReference type="STRING" id="1304284.L21TH_0604"/>
<dbReference type="AlphaFoldDB" id="R1CG09"/>
<dbReference type="Gene3D" id="3.30.830.10">
    <property type="entry name" value="Metalloenzyme, LuxS/M16 peptidase-like"/>
    <property type="match status" value="2"/>
</dbReference>
<dbReference type="Pfam" id="PF05193">
    <property type="entry name" value="Peptidase_M16_C"/>
    <property type="match status" value="1"/>
</dbReference>
<dbReference type="EMBL" id="ARZA01000066">
    <property type="protein sequence ID" value="EOD01250.1"/>
    <property type="molecule type" value="Genomic_DNA"/>
</dbReference>
<dbReference type="RefSeq" id="WP_006308814.1">
    <property type="nucleotide sequence ID" value="NZ_ARZA01000066.1"/>
</dbReference>
<dbReference type="InterPro" id="IPR050361">
    <property type="entry name" value="MPP/UQCRC_Complex"/>
</dbReference>
<dbReference type="MEROPS" id="M16.A20"/>
<dbReference type="InterPro" id="IPR011249">
    <property type="entry name" value="Metalloenz_LuxS/M16"/>
</dbReference>
<evidence type="ECO:0000313" key="4">
    <source>
        <dbReference type="Proteomes" id="UP000013378"/>
    </source>
</evidence>
<dbReference type="InterPro" id="IPR011765">
    <property type="entry name" value="Pept_M16_N"/>
</dbReference>
<sequence>MKYDIIRNEKLNEEVYFKELNNGLKVFFIPKKEYVKKYAIFTTKYGSNDNKFIPIGENQVIEVPEGIAHFLEHKLFEEPEGNIFSEFSKLGSYVNAFTNFNQTSYLFHCTDKFYKNLELLVKFVQTPYFTNENVEKEKGIIEQEIRMYDDSPQWKVFSNCLRGMYNTHPVRIDIAGTVDSINRIDKDTLYKCYNTFYHPSNMILVMVGNIDYEKSLGIISDALRRDLKEFSGEIKRVYTKEEVSINQRIVEEKLTVSTPLFNLGFKDIDVGYYGDKLLKKEIVTNILLEMLFGNSSEFYQSLYEEGLINSSFGTQYVGYKDYGHSILGGESEEPNKVMERVLEYIKRLDKQGLNNNDFNRIKKKMIGYHMIDLNSIEYIANKFTSYYLVNTFLTKYMDILEGIKYDDIIERFNDHFTESNYTLSIVKSK</sequence>
<dbReference type="GO" id="GO:0046872">
    <property type="term" value="F:metal ion binding"/>
    <property type="evidence" value="ECO:0007669"/>
    <property type="project" value="InterPro"/>
</dbReference>
<feature type="domain" description="Peptidase M16 N-terminal" evidence="1">
    <location>
        <begin position="65"/>
        <end position="177"/>
    </location>
</feature>
<evidence type="ECO:0000259" key="2">
    <source>
        <dbReference type="Pfam" id="PF05193"/>
    </source>
</evidence>
<dbReference type="Proteomes" id="UP000013378">
    <property type="component" value="Unassembled WGS sequence"/>
</dbReference>
<keyword evidence="4" id="KW-1185">Reference proteome</keyword>
<reference evidence="3 4" key="1">
    <citation type="journal article" date="2015" name="Geomicrobiol. J.">
        <title>Caldisalinibacter kiritimatiensis gen. nov., sp. nov., a moderately thermohalophilic thiosulfate-reducing bacterium from a hypersaline microbial mat.</title>
        <authorList>
            <person name="Ben Hania W."/>
            <person name="Joseph M."/>
            <person name="Fiebig A."/>
            <person name="Bunk B."/>
            <person name="Klenk H.-P."/>
            <person name="Fardeau M.-L."/>
            <person name="Spring S."/>
        </authorList>
    </citation>
    <scope>NUCLEOTIDE SEQUENCE [LARGE SCALE GENOMIC DNA]</scope>
    <source>
        <strain evidence="3 4">L21-TH-D2</strain>
    </source>
</reference>
<dbReference type="eggNOG" id="COG0612">
    <property type="taxonomic scope" value="Bacteria"/>
</dbReference>
<dbReference type="PATRIC" id="fig|1304284.3.peg.593"/>
<comment type="caution">
    <text evidence="3">The sequence shown here is derived from an EMBL/GenBank/DDBJ whole genome shotgun (WGS) entry which is preliminary data.</text>
</comment>
<evidence type="ECO:0000259" key="1">
    <source>
        <dbReference type="Pfam" id="PF00675"/>
    </source>
</evidence>
<gene>
    <name evidence="3" type="ORF">L21TH_0604</name>
</gene>
<dbReference type="Pfam" id="PF00675">
    <property type="entry name" value="Peptidase_M16"/>
    <property type="match status" value="1"/>
</dbReference>
<organism evidence="3 4">
    <name type="scientific">Caldisalinibacter kiritimatiensis</name>
    <dbReference type="NCBI Taxonomy" id="1304284"/>
    <lineage>
        <taxon>Bacteria</taxon>
        <taxon>Bacillati</taxon>
        <taxon>Bacillota</taxon>
        <taxon>Tissierellia</taxon>
        <taxon>Tissierellales</taxon>
        <taxon>Thermohalobacteraceae</taxon>
        <taxon>Caldisalinibacter</taxon>
    </lineage>
</organism>
<protein>
    <submittedName>
        <fullName evidence="3">Peptidase, M16 family</fullName>
    </submittedName>
</protein>
<dbReference type="PANTHER" id="PTHR11851">
    <property type="entry name" value="METALLOPROTEASE"/>
    <property type="match status" value="1"/>
</dbReference>
<evidence type="ECO:0000313" key="3">
    <source>
        <dbReference type="EMBL" id="EOD01250.1"/>
    </source>
</evidence>